<proteinExistence type="predicted"/>
<protein>
    <submittedName>
        <fullName evidence="3">Uncharacterized protein</fullName>
    </submittedName>
</protein>
<reference evidence="3 4" key="1">
    <citation type="journal article" date="2009" name="PLoS ONE">
        <title>Complete genome sequence of the aerobic CO-oxidizing thermophile Thermomicrobium roseum.</title>
        <authorList>
            <person name="Wu D."/>
            <person name="Raymond J."/>
            <person name="Wu M."/>
            <person name="Chatterji S."/>
            <person name="Ren Q."/>
            <person name="Graham J.E."/>
            <person name="Bryant D.A."/>
            <person name="Robb F."/>
            <person name="Colman A."/>
            <person name="Tallon L.J."/>
            <person name="Badger J.H."/>
            <person name="Madupu R."/>
            <person name="Ward N.L."/>
            <person name="Eisen J.A."/>
        </authorList>
    </citation>
    <scope>NUCLEOTIDE SEQUENCE [LARGE SCALE GENOMIC DNA]</scope>
    <source>
        <strain evidence="4">ATCC 27502 / DSM 5159 / P-2</strain>
        <plasmid evidence="3">unnamed</plasmid>
    </source>
</reference>
<dbReference type="Proteomes" id="UP000000447">
    <property type="component" value="Plasmid unnamed"/>
</dbReference>
<keyword evidence="2" id="KW-1133">Transmembrane helix</keyword>
<evidence type="ECO:0000256" key="1">
    <source>
        <dbReference type="SAM" id="MobiDB-lite"/>
    </source>
</evidence>
<sequence length="259" mass="28628">MSRPRHRRARPRRRNFWRAWRETPLASALAALALGILLTVIVWAGRVGITGGVSPGLAPTDAALGFAGGFLSWLGQLTGLHRHGIAFLPTAPEADLDDPRQFPPQPWLTWLTHLALVLYVAGLPALGTALSIRVHLPHPWRALALLGLAGSLTALGLLALWRPNQLNRWLYRYERIFWLLPLPAMGNPTLGAYSGLTARRFDQVWLLQLIVTLGLAVLAHWLLATGLLSVWSHRPRRMTAQQPAPETGSFRPVGRDPEP</sequence>
<gene>
    <name evidence="3" type="ordered locus">trd_A0474</name>
</gene>
<keyword evidence="3" id="KW-0614">Plasmid</keyword>
<evidence type="ECO:0000256" key="2">
    <source>
        <dbReference type="SAM" id="Phobius"/>
    </source>
</evidence>
<keyword evidence="4" id="KW-1185">Reference proteome</keyword>
<feature type="transmembrane region" description="Helical" evidence="2">
    <location>
        <begin position="107"/>
        <end position="130"/>
    </location>
</feature>
<dbReference type="RefSeq" id="WP_012643080.1">
    <property type="nucleotide sequence ID" value="NC_011961.1"/>
</dbReference>
<dbReference type="EMBL" id="CP001276">
    <property type="protein sequence ID" value="ACM07093.1"/>
    <property type="molecule type" value="Genomic_DNA"/>
</dbReference>
<dbReference type="HOGENOM" id="CLU_1073382_0_0_0"/>
<keyword evidence="2" id="KW-0812">Transmembrane</keyword>
<evidence type="ECO:0000313" key="4">
    <source>
        <dbReference type="Proteomes" id="UP000000447"/>
    </source>
</evidence>
<feature type="transmembrane region" description="Helical" evidence="2">
    <location>
        <begin position="142"/>
        <end position="161"/>
    </location>
</feature>
<feature type="transmembrane region" description="Helical" evidence="2">
    <location>
        <begin position="205"/>
        <end position="231"/>
    </location>
</feature>
<geneLocation type="plasmid" evidence="4">
    <name>Tros</name>
</geneLocation>
<evidence type="ECO:0000313" key="3">
    <source>
        <dbReference type="EMBL" id="ACM07093.1"/>
    </source>
</evidence>
<accession>B9L3W0</accession>
<name>B9L3W0_THERP</name>
<dbReference type="KEGG" id="tro:trd_A0474"/>
<dbReference type="AlphaFoldDB" id="B9L3W0"/>
<feature type="region of interest" description="Disordered" evidence="1">
    <location>
        <begin position="239"/>
        <end position="259"/>
    </location>
</feature>
<keyword evidence="2" id="KW-0472">Membrane</keyword>
<organism evidence="3 4">
    <name type="scientific">Thermomicrobium roseum (strain ATCC 27502 / DSM 5159 / P-2)</name>
    <dbReference type="NCBI Taxonomy" id="309801"/>
    <lineage>
        <taxon>Bacteria</taxon>
        <taxon>Pseudomonadati</taxon>
        <taxon>Thermomicrobiota</taxon>
        <taxon>Thermomicrobia</taxon>
        <taxon>Thermomicrobiales</taxon>
        <taxon>Thermomicrobiaceae</taxon>
        <taxon>Thermomicrobium</taxon>
    </lineage>
</organism>